<comment type="cofactor">
    <cofactor evidence="1">
        <name>Mg(2+)</name>
        <dbReference type="ChEBI" id="CHEBI:18420"/>
    </cofactor>
</comment>
<dbReference type="Proteomes" id="UP000306409">
    <property type="component" value="Chromosome"/>
</dbReference>
<dbReference type="InterPro" id="IPR050559">
    <property type="entry name" value="P-Pant_transferase_sf"/>
</dbReference>
<dbReference type="NCBIfam" id="TIGR00556">
    <property type="entry name" value="pantethn_trn"/>
    <property type="match status" value="1"/>
</dbReference>
<dbReference type="Pfam" id="PF01648">
    <property type="entry name" value="ACPS"/>
    <property type="match status" value="1"/>
</dbReference>
<dbReference type="Pfam" id="PF22624">
    <property type="entry name" value="AASDHPPT_N"/>
    <property type="match status" value="1"/>
</dbReference>
<evidence type="ECO:0000256" key="4">
    <source>
        <dbReference type="ARBA" id="ARBA00022723"/>
    </source>
</evidence>
<keyword evidence="3 8" id="KW-0808">Transferase</keyword>
<gene>
    <name evidence="8" type="ORF">EHE19_003985</name>
</gene>
<evidence type="ECO:0000259" key="6">
    <source>
        <dbReference type="Pfam" id="PF01648"/>
    </source>
</evidence>
<dbReference type="InterPro" id="IPR037143">
    <property type="entry name" value="4-PPantetheinyl_Trfase_dom_sf"/>
</dbReference>
<keyword evidence="9" id="KW-1185">Reference proteome</keyword>
<keyword evidence="5" id="KW-0460">Magnesium</keyword>
<dbReference type="GO" id="GO:0019878">
    <property type="term" value="P:lysine biosynthetic process via aminoadipic acid"/>
    <property type="evidence" value="ECO:0007669"/>
    <property type="project" value="TreeGrafter"/>
</dbReference>
<dbReference type="EMBL" id="CP061336">
    <property type="protein sequence ID" value="QNU67644.1"/>
    <property type="molecule type" value="Genomic_DNA"/>
</dbReference>
<proteinExistence type="inferred from homology"/>
<evidence type="ECO:0000256" key="1">
    <source>
        <dbReference type="ARBA" id="ARBA00001946"/>
    </source>
</evidence>
<dbReference type="RefSeq" id="WP_137697999.1">
    <property type="nucleotide sequence ID" value="NZ_CP061336.1"/>
</dbReference>
<dbReference type="PANTHER" id="PTHR12215">
    <property type="entry name" value="PHOSPHOPANTETHEINE TRANSFERASE"/>
    <property type="match status" value="1"/>
</dbReference>
<evidence type="ECO:0000259" key="7">
    <source>
        <dbReference type="Pfam" id="PF22624"/>
    </source>
</evidence>
<dbReference type="InterPro" id="IPR055066">
    <property type="entry name" value="AASDHPPT_N"/>
</dbReference>
<feature type="domain" description="4'-phosphopantetheinyl transferase N-terminal" evidence="7">
    <location>
        <begin position="15"/>
        <end position="99"/>
    </location>
</feature>
<feature type="domain" description="4'-phosphopantetheinyl transferase" evidence="6">
    <location>
        <begin position="104"/>
        <end position="174"/>
    </location>
</feature>
<dbReference type="PANTHER" id="PTHR12215:SF10">
    <property type="entry name" value="L-AMINOADIPATE-SEMIALDEHYDE DEHYDROGENASE-PHOSPHOPANTETHEINYL TRANSFERASE"/>
    <property type="match status" value="1"/>
</dbReference>
<protein>
    <submittedName>
        <fullName evidence="8">4'-phosphopantetheinyl transferase superfamily protein</fullName>
    </submittedName>
</protein>
<evidence type="ECO:0000256" key="2">
    <source>
        <dbReference type="ARBA" id="ARBA00010990"/>
    </source>
</evidence>
<evidence type="ECO:0000256" key="3">
    <source>
        <dbReference type="ARBA" id="ARBA00022679"/>
    </source>
</evidence>
<dbReference type="GO" id="GO:0005829">
    <property type="term" value="C:cytosol"/>
    <property type="evidence" value="ECO:0007669"/>
    <property type="project" value="TreeGrafter"/>
</dbReference>
<dbReference type="GO" id="GO:0006633">
    <property type="term" value="P:fatty acid biosynthetic process"/>
    <property type="evidence" value="ECO:0007669"/>
    <property type="project" value="InterPro"/>
</dbReference>
<dbReference type="InterPro" id="IPR004568">
    <property type="entry name" value="Ppantetheine-prot_Trfase_dom"/>
</dbReference>
<dbReference type="GO" id="GO:0000287">
    <property type="term" value="F:magnesium ion binding"/>
    <property type="evidence" value="ECO:0007669"/>
    <property type="project" value="InterPro"/>
</dbReference>
<dbReference type="Gene3D" id="3.90.470.20">
    <property type="entry name" value="4'-phosphopantetheinyl transferase domain"/>
    <property type="match status" value="2"/>
</dbReference>
<dbReference type="GO" id="GO:0008897">
    <property type="term" value="F:holo-[acyl-carrier-protein] synthase activity"/>
    <property type="evidence" value="ECO:0007669"/>
    <property type="project" value="InterPro"/>
</dbReference>
<evidence type="ECO:0000313" key="8">
    <source>
        <dbReference type="EMBL" id="QNU67644.1"/>
    </source>
</evidence>
<evidence type="ECO:0000313" key="9">
    <source>
        <dbReference type="Proteomes" id="UP000306409"/>
    </source>
</evidence>
<comment type="similarity">
    <text evidence="2">Belongs to the P-Pant transferase superfamily. Gsp/Sfp/HetI/AcpT family.</text>
</comment>
<organism evidence="8 9">
    <name type="scientific">Ruminiclostridium herbifermentans</name>
    <dbReference type="NCBI Taxonomy" id="2488810"/>
    <lineage>
        <taxon>Bacteria</taxon>
        <taxon>Bacillati</taxon>
        <taxon>Bacillota</taxon>
        <taxon>Clostridia</taxon>
        <taxon>Eubacteriales</taxon>
        <taxon>Oscillospiraceae</taxon>
        <taxon>Ruminiclostridium</taxon>
    </lineage>
</organism>
<sequence length="229" mass="26457">MLEIYMVNLENNLDKEAFDTLLCYVSEDKKAQIHRFYHFEDSQRALIGNVLSRYAICKGLNIKNSDITFDKNEYGKPFLSSQNNFHFNISHSGKWVACAVSDYPVGIDVEVIKNIGFDIAKRFFSKNEYDELQKQPDDQKRAYFYKLWTLKESYIKAVGKGLSIPLDSFTISVEKSAIVNSNEALIDYSLLHFSLDESTFFAVCAKNIDSYKKIVFDVKEFYNEACKTL</sequence>
<keyword evidence="4" id="KW-0479">Metal-binding</keyword>
<reference evidence="8 9" key="1">
    <citation type="submission" date="2020-09" db="EMBL/GenBank/DDBJ databases">
        <title>Characterization and genome sequencing of Ruminiclostridium sp. nov. MA18.</title>
        <authorList>
            <person name="Rettenmaier R."/>
            <person name="Kowollik M.-L."/>
            <person name="Liebl W."/>
            <person name="Zverlov V."/>
        </authorList>
    </citation>
    <scope>NUCLEOTIDE SEQUENCE [LARGE SCALE GENOMIC DNA]</scope>
    <source>
        <strain evidence="8 9">MA18</strain>
    </source>
</reference>
<dbReference type="AlphaFoldDB" id="A0A4V6EQK6"/>
<name>A0A4V6EQK6_9FIRM</name>
<evidence type="ECO:0000256" key="5">
    <source>
        <dbReference type="ARBA" id="ARBA00022842"/>
    </source>
</evidence>
<accession>A0A4V6EQK6</accession>
<dbReference type="KEGG" id="rher:EHE19_003985"/>
<dbReference type="SUPFAM" id="SSF56214">
    <property type="entry name" value="4'-phosphopantetheinyl transferase"/>
    <property type="match status" value="2"/>
</dbReference>
<dbReference type="OrthoDB" id="9808281at2"/>
<dbReference type="InterPro" id="IPR008278">
    <property type="entry name" value="4-PPantetheinyl_Trfase_dom"/>
</dbReference>